<dbReference type="PANTHER" id="PTHR10509">
    <property type="entry name" value="O-METHYLTRANSFERASE-RELATED"/>
    <property type="match status" value="1"/>
</dbReference>
<dbReference type="GO" id="GO:0008171">
    <property type="term" value="F:O-methyltransferase activity"/>
    <property type="evidence" value="ECO:0007669"/>
    <property type="project" value="InterPro"/>
</dbReference>
<evidence type="ECO:0000256" key="3">
    <source>
        <dbReference type="ARBA" id="ARBA00022691"/>
    </source>
</evidence>
<dbReference type="EC" id="2.1.1.-" evidence="4"/>
<dbReference type="AlphaFoldDB" id="A0A4U9HWA7"/>
<evidence type="ECO:0000256" key="1">
    <source>
        <dbReference type="ARBA" id="ARBA00022603"/>
    </source>
</evidence>
<dbReference type="CDD" id="cd02440">
    <property type="entry name" value="AdoMet_MTases"/>
    <property type="match status" value="1"/>
</dbReference>
<organism evidence="4 5">
    <name type="scientific">Serratia rubidaea</name>
    <name type="common">Serratia marinorubra</name>
    <dbReference type="NCBI Taxonomy" id="61652"/>
    <lineage>
        <taxon>Bacteria</taxon>
        <taxon>Pseudomonadati</taxon>
        <taxon>Pseudomonadota</taxon>
        <taxon>Gammaproteobacteria</taxon>
        <taxon>Enterobacterales</taxon>
        <taxon>Yersiniaceae</taxon>
        <taxon>Serratia</taxon>
    </lineage>
</organism>
<keyword evidence="2 4" id="KW-0808">Transferase</keyword>
<protein>
    <submittedName>
        <fullName evidence="4">O-methyltransferase MSMEG_5073</fullName>
        <ecNumber evidence="4">2.1.1.-</ecNumber>
    </submittedName>
</protein>
<dbReference type="Gene3D" id="3.40.50.150">
    <property type="entry name" value="Vaccinia Virus protein VP39"/>
    <property type="match status" value="1"/>
</dbReference>
<evidence type="ECO:0000313" key="4">
    <source>
        <dbReference type="EMBL" id="VTP68837.1"/>
    </source>
</evidence>
<proteinExistence type="predicted"/>
<dbReference type="Pfam" id="PF01596">
    <property type="entry name" value="Methyltransf_3"/>
    <property type="match status" value="1"/>
</dbReference>
<dbReference type="EMBL" id="LR590463">
    <property type="protein sequence ID" value="VTP68837.1"/>
    <property type="molecule type" value="Genomic_DNA"/>
</dbReference>
<dbReference type="PANTHER" id="PTHR10509:SF14">
    <property type="entry name" value="CAFFEOYL-COA O-METHYLTRANSFERASE 3-RELATED"/>
    <property type="match status" value="1"/>
</dbReference>
<reference evidence="4 5" key="1">
    <citation type="submission" date="2019-05" db="EMBL/GenBank/DDBJ databases">
        <authorList>
            <consortium name="Pathogen Informatics"/>
        </authorList>
    </citation>
    <scope>NUCLEOTIDE SEQUENCE [LARGE SCALE GENOMIC DNA]</scope>
    <source>
        <strain evidence="4 5">NCTC12971</strain>
    </source>
</reference>
<evidence type="ECO:0000313" key="5">
    <source>
        <dbReference type="Proteomes" id="UP000307968"/>
    </source>
</evidence>
<keyword evidence="3" id="KW-0949">S-adenosyl-L-methionine</keyword>
<dbReference type="GO" id="GO:0032259">
    <property type="term" value="P:methylation"/>
    <property type="evidence" value="ECO:0007669"/>
    <property type="project" value="UniProtKB-KW"/>
</dbReference>
<gene>
    <name evidence="4" type="ORF">NCTC12971_05838</name>
</gene>
<dbReference type="Proteomes" id="UP000307968">
    <property type="component" value="Chromosome"/>
</dbReference>
<dbReference type="GeneID" id="61763486"/>
<sequence>MQHAWQEVDEYLERCLACQDDNLTQTLALNAERGLPAFDVSPLQGQFLTLMAQISGARRVLEIGTLGGFSTQYLARALPEDGRVVTLEKEPANAAVAQENLQRAGLLDRVSIVVGAAAQTLPTLQSQPPFDLTFIDADKQNSLLYLQWAIKLSRTGSVIIMDNVVRGGAIVAARRDVHAEGIRQALEAVQNMPALSGTAFQTVGEKGWDGFAVLRVEK</sequence>
<dbReference type="PROSITE" id="PS51682">
    <property type="entry name" value="SAM_OMT_I"/>
    <property type="match status" value="1"/>
</dbReference>
<dbReference type="GO" id="GO:0008757">
    <property type="term" value="F:S-adenosylmethionine-dependent methyltransferase activity"/>
    <property type="evidence" value="ECO:0007669"/>
    <property type="project" value="TreeGrafter"/>
</dbReference>
<accession>A0A4U9HWA7</accession>
<name>A0A4U9HWA7_SERRU</name>
<dbReference type="InterPro" id="IPR029063">
    <property type="entry name" value="SAM-dependent_MTases_sf"/>
</dbReference>
<dbReference type="RefSeq" id="WP_054306064.1">
    <property type="nucleotide sequence ID" value="NZ_CAMIPJ010000004.1"/>
</dbReference>
<dbReference type="InterPro" id="IPR002935">
    <property type="entry name" value="SAM_O-MeTrfase"/>
</dbReference>
<dbReference type="InterPro" id="IPR050362">
    <property type="entry name" value="Cation-dep_OMT"/>
</dbReference>
<keyword evidence="1 4" id="KW-0489">Methyltransferase</keyword>
<dbReference type="SUPFAM" id="SSF53335">
    <property type="entry name" value="S-adenosyl-L-methionine-dependent methyltransferases"/>
    <property type="match status" value="1"/>
</dbReference>
<evidence type="ECO:0000256" key="2">
    <source>
        <dbReference type="ARBA" id="ARBA00022679"/>
    </source>
</evidence>